<dbReference type="EMBL" id="CP151505">
    <property type="protein sequence ID" value="WZN62075.1"/>
    <property type="molecule type" value="Genomic_DNA"/>
</dbReference>
<dbReference type="InterPro" id="IPR006073">
    <property type="entry name" value="GTP-bd"/>
</dbReference>
<gene>
    <name evidence="9" type="ORF">HKI87_05g36110</name>
</gene>
<evidence type="ECO:0000256" key="4">
    <source>
        <dbReference type="ARBA" id="ARBA00023134"/>
    </source>
</evidence>
<feature type="domain" description="KH type-2" evidence="8">
    <location>
        <begin position="292"/>
        <end position="369"/>
    </location>
</feature>
<dbReference type="CDD" id="cd04163">
    <property type="entry name" value="Era"/>
    <property type="match status" value="1"/>
</dbReference>
<name>A0AAX4P936_9CHLO</name>
<dbReference type="InterPro" id="IPR009019">
    <property type="entry name" value="KH_sf_prok-type"/>
</dbReference>
<dbReference type="PROSITE" id="PS50823">
    <property type="entry name" value="KH_TYPE_2"/>
    <property type="match status" value="1"/>
</dbReference>
<comment type="similarity">
    <text evidence="1 6">Belongs to the TRAFAC class TrmE-Era-EngA-EngB-Septin-like GTPase superfamily. Era GTPase family.</text>
</comment>
<dbReference type="AlphaFoldDB" id="A0AAX4P936"/>
<dbReference type="NCBIfam" id="TIGR00231">
    <property type="entry name" value="small_GTP"/>
    <property type="match status" value="1"/>
</dbReference>
<evidence type="ECO:0000256" key="7">
    <source>
        <dbReference type="SAM" id="MobiDB-lite"/>
    </source>
</evidence>
<evidence type="ECO:0000259" key="8">
    <source>
        <dbReference type="PROSITE" id="PS50823"/>
    </source>
</evidence>
<keyword evidence="2 6" id="KW-0547">Nucleotide-binding</keyword>
<dbReference type="CDD" id="cd22534">
    <property type="entry name" value="KH-II_Era"/>
    <property type="match status" value="1"/>
</dbReference>
<feature type="region of interest" description="Disordered" evidence="7">
    <location>
        <begin position="63"/>
        <end position="89"/>
    </location>
</feature>
<dbReference type="Proteomes" id="UP001472866">
    <property type="component" value="Chromosome 05"/>
</dbReference>
<evidence type="ECO:0000313" key="10">
    <source>
        <dbReference type="Proteomes" id="UP001472866"/>
    </source>
</evidence>
<evidence type="ECO:0000256" key="5">
    <source>
        <dbReference type="PROSITE-ProRule" id="PRU00118"/>
    </source>
</evidence>
<dbReference type="PRINTS" id="PR00326">
    <property type="entry name" value="GTP1OBG"/>
</dbReference>
<dbReference type="Gene3D" id="3.40.50.300">
    <property type="entry name" value="P-loop containing nucleotide triphosphate hydrolases"/>
    <property type="match status" value="1"/>
</dbReference>
<reference evidence="9 10" key="1">
    <citation type="submission" date="2024-03" db="EMBL/GenBank/DDBJ databases">
        <title>Complete genome sequence of the green alga Chloropicon roscoffensis RCC1871.</title>
        <authorList>
            <person name="Lemieux C."/>
            <person name="Pombert J.-F."/>
            <person name="Otis C."/>
            <person name="Turmel M."/>
        </authorList>
    </citation>
    <scope>NUCLEOTIDE SEQUENCE [LARGE SCALE GENOMIC DNA]</scope>
    <source>
        <strain evidence="9 10">RCC1871</strain>
    </source>
</reference>
<dbReference type="InterPro" id="IPR030388">
    <property type="entry name" value="G_ERA_dom"/>
</dbReference>
<sequence>MSRVRGGTATSRAERGSAIAQRAQGPRSGNVRIRLPASLVGGGAGVAGRRSLRFCRRPAEVCASSGAPEGTLPPPADDPFHFGEDSEPNENESCGYVALVGLPNAGKSTISNRLLGQRYSIVTKKPNTTRKRVLGIRSEGDCQLILLDTPGVVTKRANLLDTSMMKAVTTAVEDADAMLMVVDASYEPYETMRLLRPPENHNHVPIAVVVNKIDLVEDAFVDEIKAWVKEEGFAAACVGTCGKTGEGVERVLKWCNAVVPKGPWMYPREIISDHPERFFVAEIVREKLILQYDEEVPYASHVHVLDFKERAKGKDYISVEIAVERESQKKILIGKKGSALKKLATSARLGIEEFLARPVYLEMHVKVHKDWRKSQDEIDSLGLSETA</sequence>
<keyword evidence="3 5" id="KW-0694">RNA-binding</keyword>
<evidence type="ECO:0000256" key="6">
    <source>
        <dbReference type="RuleBase" id="RU003761"/>
    </source>
</evidence>
<dbReference type="NCBIfam" id="NF000908">
    <property type="entry name" value="PRK00089.1"/>
    <property type="match status" value="1"/>
</dbReference>
<dbReference type="PANTHER" id="PTHR42698:SF2">
    <property type="entry name" value="GTPASE ERA-LIKE, CHLOROPLASTIC"/>
    <property type="match status" value="1"/>
</dbReference>
<dbReference type="Gene3D" id="3.30.300.20">
    <property type="match status" value="1"/>
</dbReference>
<evidence type="ECO:0000256" key="3">
    <source>
        <dbReference type="ARBA" id="ARBA00022884"/>
    </source>
</evidence>
<dbReference type="GO" id="GO:0005525">
    <property type="term" value="F:GTP binding"/>
    <property type="evidence" value="ECO:0007669"/>
    <property type="project" value="UniProtKB-KW"/>
</dbReference>
<dbReference type="GO" id="GO:0000028">
    <property type="term" value="P:ribosomal small subunit assembly"/>
    <property type="evidence" value="ECO:0007669"/>
    <property type="project" value="TreeGrafter"/>
</dbReference>
<dbReference type="InterPro" id="IPR005225">
    <property type="entry name" value="Small_GTP-bd"/>
</dbReference>
<keyword evidence="4 6" id="KW-0342">GTP-binding</keyword>
<dbReference type="GO" id="GO:0043024">
    <property type="term" value="F:ribosomal small subunit binding"/>
    <property type="evidence" value="ECO:0007669"/>
    <property type="project" value="TreeGrafter"/>
</dbReference>
<evidence type="ECO:0000313" key="9">
    <source>
        <dbReference type="EMBL" id="WZN62075.1"/>
    </source>
</evidence>
<dbReference type="Pfam" id="PF01926">
    <property type="entry name" value="MMR_HSR1"/>
    <property type="match status" value="1"/>
</dbReference>
<dbReference type="PANTHER" id="PTHR42698">
    <property type="entry name" value="GTPASE ERA"/>
    <property type="match status" value="1"/>
</dbReference>
<dbReference type="HAMAP" id="MF_00367">
    <property type="entry name" value="GTPase_Era"/>
    <property type="match status" value="1"/>
</dbReference>
<proteinExistence type="inferred from homology"/>
<evidence type="ECO:0000256" key="2">
    <source>
        <dbReference type="ARBA" id="ARBA00022741"/>
    </source>
</evidence>
<organism evidence="9 10">
    <name type="scientific">Chloropicon roscoffensis</name>
    <dbReference type="NCBI Taxonomy" id="1461544"/>
    <lineage>
        <taxon>Eukaryota</taxon>
        <taxon>Viridiplantae</taxon>
        <taxon>Chlorophyta</taxon>
        <taxon>Chloropicophyceae</taxon>
        <taxon>Chloropicales</taxon>
        <taxon>Chloropicaceae</taxon>
        <taxon>Chloropicon</taxon>
    </lineage>
</organism>
<accession>A0AAX4P936</accession>
<dbReference type="InterPro" id="IPR005662">
    <property type="entry name" value="GTPase_Era-like"/>
</dbReference>
<dbReference type="Pfam" id="PF07650">
    <property type="entry name" value="KH_2"/>
    <property type="match status" value="1"/>
</dbReference>
<evidence type="ECO:0000256" key="1">
    <source>
        <dbReference type="ARBA" id="ARBA00007921"/>
    </source>
</evidence>
<protein>
    <submittedName>
        <fullName evidence="9">GTPase Era</fullName>
    </submittedName>
</protein>
<dbReference type="SUPFAM" id="SSF54814">
    <property type="entry name" value="Prokaryotic type KH domain (KH-domain type II)"/>
    <property type="match status" value="1"/>
</dbReference>
<dbReference type="InterPro" id="IPR004044">
    <property type="entry name" value="KH_dom_type_2"/>
</dbReference>
<feature type="region of interest" description="Disordered" evidence="7">
    <location>
        <begin position="1"/>
        <end position="30"/>
    </location>
</feature>
<dbReference type="InterPro" id="IPR015946">
    <property type="entry name" value="KH_dom-like_a/b"/>
</dbReference>
<dbReference type="SUPFAM" id="SSF52540">
    <property type="entry name" value="P-loop containing nucleoside triphosphate hydrolases"/>
    <property type="match status" value="1"/>
</dbReference>
<dbReference type="NCBIfam" id="TIGR00436">
    <property type="entry name" value="era"/>
    <property type="match status" value="1"/>
</dbReference>
<dbReference type="GO" id="GO:0019843">
    <property type="term" value="F:rRNA binding"/>
    <property type="evidence" value="ECO:0007669"/>
    <property type="project" value="TreeGrafter"/>
</dbReference>
<dbReference type="InterPro" id="IPR027417">
    <property type="entry name" value="P-loop_NTPase"/>
</dbReference>
<keyword evidence="10" id="KW-1185">Reference proteome</keyword>